<feature type="compositionally biased region" description="Basic and acidic residues" evidence="1">
    <location>
        <begin position="8"/>
        <end position="20"/>
    </location>
</feature>
<organism evidence="3 4">
    <name type="scientific">Clostridium cavendishii DSM 21758</name>
    <dbReference type="NCBI Taxonomy" id="1121302"/>
    <lineage>
        <taxon>Bacteria</taxon>
        <taxon>Bacillati</taxon>
        <taxon>Bacillota</taxon>
        <taxon>Clostridia</taxon>
        <taxon>Eubacteriales</taxon>
        <taxon>Clostridiaceae</taxon>
        <taxon>Clostridium</taxon>
    </lineage>
</organism>
<dbReference type="AlphaFoldDB" id="A0A1M6SHE5"/>
<evidence type="ECO:0000256" key="1">
    <source>
        <dbReference type="SAM" id="MobiDB-lite"/>
    </source>
</evidence>
<keyword evidence="2" id="KW-1133">Transmembrane helix</keyword>
<proteinExistence type="predicted"/>
<accession>A0A1M6SHE5</accession>
<dbReference type="EMBL" id="FQZB01000017">
    <property type="protein sequence ID" value="SHK44171.1"/>
    <property type="molecule type" value="Genomic_DNA"/>
</dbReference>
<feature type="compositionally biased region" description="Polar residues" evidence="1">
    <location>
        <begin position="21"/>
        <end position="34"/>
    </location>
</feature>
<protein>
    <submittedName>
        <fullName evidence="3">Uncharacterized protein</fullName>
    </submittedName>
</protein>
<gene>
    <name evidence="3" type="ORF">SAMN02745163_03812</name>
</gene>
<feature type="region of interest" description="Disordered" evidence="1">
    <location>
        <begin position="1"/>
        <end position="34"/>
    </location>
</feature>
<feature type="transmembrane region" description="Helical" evidence="2">
    <location>
        <begin position="62"/>
        <end position="79"/>
    </location>
</feature>
<evidence type="ECO:0000313" key="4">
    <source>
        <dbReference type="Proteomes" id="UP000184310"/>
    </source>
</evidence>
<dbReference type="OrthoDB" id="6556312at2"/>
<keyword evidence="2" id="KW-0472">Membrane</keyword>
<dbReference type="RefSeq" id="WP_072991810.1">
    <property type="nucleotide sequence ID" value="NZ_FQZB01000017.1"/>
</dbReference>
<keyword evidence="2" id="KW-0812">Transmembrane</keyword>
<evidence type="ECO:0000256" key="2">
    <source>
        <dbReference type="SAM" id="Phobius"/>
    </source>
</evidence>
<reference evidence="3 4" key="1">
    <citation type="submission" date="2016-11" db="EMBL/GenBank/DDBJ databases">
        <authorList>
            <person name="Jaros S."/>
            <person name="Januszkiewicz K."/>
            <person name="Wedrychowicz H."/>
        </authorList>
    </citation>
    <scope>NUCLEOTIDE SEQUENCE [LARGE SCALE GENOMIC DNA]</scope>
    <source>
        <strain evidence="3 4">DSM 21758</strain>
    </source>
</reference>
<sequence>MSDQQYNFKDKANNKKKNFDRINQNSNEQVNEYQNDYNENDSFDYEQTNDDVDLIKKQDRPLKIFGIVCIIIFISASFFSNKSKVDTSQAAKKALKEKVSTSVSAGTVLLAKDEESQAKDYTIKHNSDSKETKIWVWDYADEDGDYVQVVVDGVPISESFMIKNKPKEFTVPSVGTVQVKGIKDGSGGISYAVKYGLNGTTYFNSTPENELNTYTLTR</sequence>
<dbReference type="Proteomes" id="UP000184310">
    <property type="component" value="Unassembled WGS sequence"/>
</dbReference>
<evidence type="ECO:0000313" key="3">
    <source>
        <dbReference type="EMBL" id="SHK44171.1"/>
    </source>
</evidence>
<keyword evidence="4" id="KW-1185">Reference proteome</keyword>
<dbReference type="STRING" id="1121302.SAMN02745163_03812"/>
<name>A0A1M6SHE5_9CLOT</name>